<comment type="caution">
    <text evidence="1">The sequence shown here is derived from an EMBL/GenBank/DDBJ whole genome shotgun (WGS) entry which is preliminary data.</text>
</comment>
<dbReference type="Proteomes" id="UP000229504">
    <property type="component" value="Unassembled WGS sequence"/>
</dbReference>
<protein>
    <submittedName>
        <fullName evidence="1">Uncharacterized protein</fullName>
    </submittedName>
</protein>
<sequence length="67" mass="7055">MDFIVCDGVWESAGQTPVCNGTLSTVSLGEISPSGLTAEDHAQIREHALVLFAIVFGALVLKKALNL</sequence>
<reference evidence="2" key="1">
    <citation type="submission" date="2017-06" db="EMBL/GenBank/DDBJ databases">
        <authorList>
            <person name="Rastogi G."/>
            <person name="Vaishampayan P."/>
            <person name="Seuylemezian A."/>
        </authorList>
    </citation>
    <scope>NUCLEOTIDE SEQUENCE [LARGE SCALE GENOMIC DNA]</scope>
    <source>
        <strain evidence="2">PI11</strain>
    </source>
</reference>
<dbReference type="EMBL" id="NIQU01000002">
    <property type="protein sequence ID" value="PIA70721.1"/>
    <property type="molecule type" value="Genomic_DNA"/>
</dbReference>
<proteinExistence type="predicted"/>
<evidence type="ECO:0000313" key="1">
    <source>
        <dbReference type="EMBL" id="PIA70721.1"/>
    </source>
</evidence>
<dbReference type="RefSeq" id="WP_099523210.1">
    <property type="nucleotide sequence ID" value="NZ_NIQU01000002.1"/>
</dbReference>
<evidence type="ECO:0000313" key="2">
    <source>
        <dbReference type="Proteomes" id="UP000229504"/>
    </source>
</evidence>
<gene>
    <name evidence="1" type="ORF">CDO35_06935</name>
</gene>
<name>A0A2G5FRQ6_9PSED</name>
<organism evidence="1 2">
    <name type="scientific">Pseudomonas sediminis</name>
    <dbReference type="NCBI Taxonomy" id="1691904"/>
    <lineage>
        <taxon>Bacteria</taxon>
        <taxon>Pseudomonadati</taxon>
        <taxon>Pseudomonadota</taxon>
        <taxon>Gammaproteobacteria</taxon>
        <taxon>Pseudomonadales</taxon>
        <taxon>Pseudomonadaceae</taxon>
        <taxon>Pseudomonas</taxon>
    </lineage>
</organism>
<dbReference type="AlphaFoldDB" id="A0A2G5FRQ6"/>
<accession>A0A2G5FRQ6</accession>